<dbReference type="EMBL" id="JBHTGR010000010">
    <property type="protein sequence ID" value="MFC7746732.1"/>
    <property type="molecule type" value="Genomic_DNA"/>
</dbReference>
<evidence type="ECO:0000313" key="7">
    <source>
        <dbReference type="Proteomes" id="UP001596620"/>
    </source>
</evidence>
<comment type="caution">
    <text evidence="6">The sequence shown here is derived from an EMBL/GenBank/DDBJ whole genome shotgun (WGS) entry which is preliminary data.</text>
</comment>
<reference evidence="7" key="1">
    <citation type="journal article" date="2019" name="Int. J. Syst. Evol. Microbiol.">
        <title>The Global Catalogue of Microorganisms (GCM) 10K type strain sequencing project: providing services to taxonomists for standard genome sequencing and annotation.</title>
        <authorList>
            <consortium name="The Broad Institute Genomics Platform"/>
            <consortium name="The Broad Institute Genome Sequencing Center for Infectious Disease"/>
            <person name="Wu L."/>
            <person name="Ma J."/>
        </authorList>
    </citation>
    <scope>NUCLEOTIDE SEQUENCE [LARGE SCALE GENOMIC DNA]</scope>
    <source>
        <strain evidence="7">JCM 30234</strain>
    </source>
</reference>
<evidence type="ECO:0000313" key="6">
    <source>
        <dbReference type="EMBL" id="MFC7746732.1"/>
    </source>
</evidence>
<gene>
    <name evidence="6" type="ORF">ACFQU8_05705</name>
</gene>
<dbReference type="Gene3D" id="3.40.190.100">
    <property type="entry name" value="Glycine betaine-binding periplasmic protein, domain 2"/>
    <property type="match status" value="1"/>
</dbReference>
<keyword evidence="7" id="KW-1185">Reference proteome</keyword>
<feature type="domain" description="ABC-type glycine betaine transport system substrate-binding" evidence="5">
    <location>
        <begin position="31"/>
        <end position="275"/>
    </location>
</feature>
<dbReference type="Proteomes" id="UP001596620">
    <property type="component" value="Unassembled WGS sequence"/>
</dbReference>
<keyword evidence="3" id="KW-1003">Cell membrane</keyword>
<dbReference type="PANTHER" id="PTHR47737:SF1">
    <property type="entry name" value="GLYCINE BETAINE_PROLINE BETAINE TRANSPORT SYSTEM PERMEASE PROTEIN PROW"/>
    <property type="match status" value="1"/>
</dbReference>
<name>A0ABW2UWP2_9BACI</name>
<dbReference type="Pfam" id="PF04069">
    <property type="entry name" value="OpuAC"/>
    <property type="match status" value="1"/>
</dbReference>
<evidence type="ECO:0000256" key="1">
    <source>
        <dbReference type="ARBA" id="ARBA00004236"/>
    </source>
</evidence>
<dbReference type="CDD" id="cd13639">
    <property type="entry name" value="PBP2_OpuAC_like"/>
    <property type="match status" value="1"/>
</dbReference>
<evidence type="ECO:0000256" key="4">
    <source>
        <dbReference type="ARBA" id="ARBA00023136"/>
    </source>
</evidence>
<keyword evidence="4" id="KW-0472">Membrane</keyword>
<comment type="subcellular location">
    <subcellularLocation>
        <location evidence="1">Cell membrane</location>
    </subcellularLocation>
</comment>
<keyword evidence="2" id="KW-0813">Transport</keyword>
<proteinExistence type="predicted"/>
<dbReference type="PANTHER" id="PTHR47737">
    <property type="entry name" value="GLYCINE BETAINE/PROLINE BETAINE TRANSPORT SYSTEM PERMEASE PROTEIN PROW"/>
    <property type="match status" value="1"/>
</dbReference>
<accession>A0ABW2UWP2</accession>
<dbReference type="Gene3D" id="3.40.190.10">
    <property type="entry name" value="Periplasmic binding protein-like II"/>
    <property type="match status" value="1"/>
</dbReference>
<dbReference type="SUPFAM" id="SSF53850">
    <property type="entry name" value="Periplasmic binding protein-like II"/>
    <property type="match status" value="1"/>
</dbReference>
<dbReference type="InterPro" id="IPR007210">
    <property type="entry name" value="ABC_Gly_betaine_transp_sub-bd"/>
</dbReference>
<evidence type="ECO:0000256" key="2">
    <source>
        <dbReference type="ARBA" id="ARBA00022448"/>
    </source>
</evidence>
<sequence length="287" mass="32571">MLLLTFGLAACSNDQEGEAAQDKAVDSDDDKTITIGQDPYDFATVPAYLSKEILEREGYDVEIEVADVGILYQSLSNGDIDAFVDVWAPGLQKEYLEKYEGDFKIAGTLYSDMPYGVAVPDYLEDIDSIEDVKEHPEKFDGKIYAIEPGSGMSKTTERMVDEYNMADFEVQNSSSQAMVAKAVDSFEDGEPIVFDAWRPHPMFMKMDLKFLDDPKDVWHLDDVHIGVTNDLENASPFAYTVFANMDLTLDMVEKWQNSMKFDDEKPEDLAEEWIDDHPDKVDEWLEK</sequence>
<organism evidence="6 7">
    <name type="scientific">Lentibacillus kimchii</name>
    <dbReference type="NCBI Taxonomy" id="1542911"/>
    <lineage>
        <taxon>Bacteria</taxon>
        <taxon>Bacillati</taxon>
        <taxon>Bacillota</taxon>
        <taxon>Bacilli</taxon>
        <taxon>Bacillales</taxon>
        <taxon>Bacillaceae</taxon>
        <taxon>Lentibacillus</taxon>
    </lineage>
</organism>
<protein>
    <submittedName>
        <fullName evidence="6">Glycine betaine ABC transporter substrate-binding protein</fullName>
    </submittedName>
</protein>
<dbReference type="RefSeq" id="WP_382358241.1">
    <property type="nucleotide sequence ID" value="NZ_JBHTGR010000010.1"/>
</dbReference>
<evidence type="ECO:0000259" key="5">
    <source>
        <dbReference type="Pfam" id="PF04069"/>
    </source>
</evidence>
<evidence type="ECO:0000256" key="3">
    <source>
        <dbReference type="ARBA" id="ARBA00022475"/>
    </source>
</evidence>